<evidence type="ECO:0000256" key="1">
    <source>
        <dbReference type="SAM" id="MobiDB-lite"/>
    </source>
</evidence>
<keyword evidence="4" id="KW-1185">Reference proteome</keyword>
<comment type="caution">
    <text evidence="3">The sequence shown here is derived from an EMBL/GenBank/DDBJ whole genome shotgun (WGS) entry which is preliminary data.</text>
</comment>
<evidence type="ECO:0000256" key="2">
    <source>
        <dbReference type="SAM" id="Phobius"/>
    </source>
</evidence>
<name>A0ABV7PXZ8_9ACTN</name>
<sequence length="79" mass="8639">MEILASVQLAQQEFGPERDQAMAGPLGLFVTVFLVVVTIFLIRGMNKHVRRLNERVEREAAEAEAAKATDAGQDDAARA</sequence>
<keyword evidence="2" id="KW-0472">Membrane</keyword>
<keyword evidence="2" id="KW-1133">Transmembrane helix</keyword>
<organism evidence="3 4">
    <name type="scientific">Glycomyces rhizosphaerae</name>
    <dbReference type="NCBI Taxonomy" id="2054422"/>
    <lineage>
        <taxon>Bacteria</taxon>
        <taxon>Bacillati</taxon>
        <taxon>Actinomycetota</taxon>
        <taxon>Actinomycetes</taxon>
        <taxon>Glycomycetales</taxon>
        <taxon>Glycomycetaceae</taxon>
        <taxon>Glycomyces</taxon>
    </lineage>
</organism>
<keyword evidence="2" id="KW-0812">Transmembrane</keyword>
<feature type="region of interest" description="Disordered" evidence="1">
    <location>
        <begin position="60"/>
        <end position="79"/>
    </location>
</feature>
<dbReference type="RefSeq" id="WP_387972107.1">
    <property type="nucleotide sequence ID" value="NZ_JBHRWO010000006.1"/>
</dbReference>
<proteinExistence type="predicted"/>
<protein>
    <submittedName>
        <fullName evidence="3">Uncharacterized protein</fullName>
    </submittedName>
</protein>
<dbReference type="EMBL" id="JBHRWO010000006">
    <property type="protein sequence ID" value="MFC3492105.1"/>
    <property type="molecule type" value="Genomic_DNA"/>
</dbReference>
<feature type="transmembrane region" description="Helical" evidence="2">
    <location>
        <begin position="22"/>
        <end position="42"/>
    </location>
</feature>
<accession>A0ABV7PXZ8</accession>
<dbReference type="Proteomes" id="UP001595712">
    <property type="component" value="Unassembled WGS sequence"/>
</dbReference>
<evidence type="ECO:0000313" key="4">
    <source>
        <dbReference type="Proteomes" id="UP001595712"/>
    </source>
</evidence>
<gene>
    <name evidence="3" type="ORF">ACFO8M_06350</name>
</gene>
<evidence type="ECO:0000313" key="3">
    <source>
        <dbReference type="EMBL" id="MFC3492105.1"/>
    </source>
</evidence>
<reference evidence="4" key="1">
    <citation type="journal article" date="2019" name="Int. J. Syst. Evol. Microbiol.">
        <title>The Global Catalogue of Microorganisms (GCM) 10K type strain sequencing project: providing services to taxonomists for standard genome sequencing and annotation.</title>
        <authorList>
            <consortium name="The Broad Institute Genomics Platform"/>
            <consortium name="The Broad Institute Genome Sequencing Center for Infectious Disease"/>
            <person name="Wu L."/>
            <person name="Ma J."/>
        </authorList>
    </citation>
    <scope>NUCLEOTIDE SEQUENCE [LARGE SCALE GENOMIC DNA]</scope>
    <source>
        <strain evidence="4">CGMCC 4.7396</strain>
    </source>
</reference>